<organism evidence="13 14">
    <name type="scientific">Anopheles farauti</name>
    <dbReference type="NCBI Taxonomy" id="69004"/>
    <lineage>
        <taxon>Eukaryota</taxon>
        <taxon>Metazoa</taxon>
        <taxon>Ecdysozoa</taxon>
        <taxon>Arthropoda</taxon>
        <taxon>Hexapoda</taxon>
        <taxon>Insecta</taxon>
        <taxon>Pterygota</taxon>
        <taxon>Neoptera</taxon>
        <taxon>Endopterygota</taxon>
        <taxon>Diptera</taxon>
        <taxon>Nematocera</taxon>
        <taxon>Culicoidea</taxon>
        <taxon>Culicidae</taxon>
        <taxon>Anophelinae</taxon>
        <taxon>Anopheles</taxon>
    </lineage>
</organism>
<feature type="compositionally biased region" description="Basic and acidic residues" evidence="10">
    <location>
        <begin position="590"/>
        <end position="604"/>
    </location>
</feature>
<evidence type="ECO:0000256" key="2">
    <source>
        <dbReference type="ARBA" id="ARBA00022723"/>
    </source>
</evidence>
<dbReference type="GO" id="GO:0008270">
    <property type="term" value="F:zinc ion binding"/>
    <property type="evidence" value="ECO:0007669"/>
    <property type="project" value="UniProtKB-UniRule"/>
</dbReference>
<feature type="binding site" evidence="9">
    <location>
        <position position="65"/>
    </location>
    <ligand>
        <name>Zn(2+)</name>
        <dbReference type="ChEBI" id="CHEBI:29105"/>
    </ligand>
</feature>
<keyword evidence="4 8" id="KW-0863">Zinc-finger</keyword>
<feature type="domain" description="C2H2-type" evidence="11">
    <location>
        <begin position="802"/>
        <end position="829"/>
    </location>
</feature>
<feature type="region of interest" description="Disordered" evidence="10">
    <location>
        <begin position="573"/>
        <end position="707"/>
    </location>
</feature>
<dbReference type="Pfam" id="PF13912">
    <property type="entry name" value="zf-C2H2_6"/>
    <property type="match status" value="1"/>
</dbReference>
<feature type="domain" description="C2H2-type" evidence="11">
    <location>
        <begin position="858"/>
        <end position="885"/>
    </location>
</feature>
<feature type="domain" description="C2H2-type" evidence="11">
    <location>
        <begin position="320"/>
        <end position="347"/>
    </location>
</feature>
<dbReference type="PROSITE" id="PS50157">
    <property type="entry name" value="ZINC_FINGER_C2H2_2"/>
    <property type="match status" value="14"/>
</dbReference>
<name>A0A182QYT2_9DIPT</name>
<evidence type="ECO:0000259" key="12">
    <source>
        <dbReference type="PROSITE" id="PS51915"/>
    </source>
</evidence>
<dbReference type="PROSITE" id="PS51915">
    <property type="entry name" value="ZAD"/>
    <property type="match status" value="2"/>
</dbReference>
<dbReference type="PANTHER" id="PTHR24381:SF393">
    <property type="entry name" value="CHROMATIN-LINKED ADAPTOR FOR MSL PROTEINS, ISOFORM B"/>
    <property type="match status" value="1"/>
</dbReference>
<dbReference type="GO" id="GO:0005634">
    <property type="term" value="C:nucleus"/>
    <property type="evidence" value="ECO:0007669"/>
    <property type="project" value="UniProtKB-SubCell"/>
</dbReference>
<dbReference type="Pfam" id="PF12171">
    <property type="entry name" value="zf-C2H2_jaz"/>
    <property type="match status" value="2"/>
</dbReference>
<dbReference type="InterPro" id="IPR022755">
    <property type="entry name" value="Znf_C2H2_jaz"/>
</dbReference>
<dbReference type="FunFam" id="3.30.160.60:FF:000875">
    <property type="entry name" value="zinc finger protein 236 isoform X7"/>
    <property type="match status" value="1"/>
</dbReference>
<comment type="subcellular location">
    <subcellularLocation>
        <location evidence="1">Nucleus</location>
    </subcellularLocation>
</comment>
<evidence type="ECO:0000256" key="9">
    <source>
        <dbReference type="PROSITE-ProRule" id="PRU01263"/>
    </source>
</evidence>
<dbReference type="InterPro" id="IPR013087">
    <property type="entry name" value="Znf_C2H2_type"/>
</dbReference>
<dbReference type="InterPro" id="IPR036236">
    <property type="entry name" value="Znf_C2H2_sf"/>
</dbReference>
<feature type="binding site" evidence="9">
    <location>
        <position position="465"/>
    </location>
    <ligand>
        <name>Zn(2+)</name>
        <dbReference type="ChEBI" id="CHEBI:29105"/>
    </ligand>
</feature>
<keyword evidence="7" id="KW-0539">Nucleus</keyword>
<dbReference type="GO" id="GO:0000981">
    <property type="term" value="F:DNA-binding transcription factor activity, RNA polymerase II-specific"/>
    <property type="evidence" value="ECO:0007669"/>
    <property type="project" value="TreeGrafter"/>
</dbReference>
<evidence type="ECO:0008006" key="15">
    <source>
        <dbReference type="Google" id="ProtNLM"/>
    </source>
</evidence>
<dbReference type="Pfam" id="PF07776">
    <property type="entry name" value="zf-AD"/>
    <property type="match status" value="1"/>
</dbReference>
<proteinExistence type="predicted"/>
<feature type="binding site" evidence="9">
    <location>
        <position position="12"/>
    </location>
    <ligand>
        <name>Zn(2+)</name>
        <dbReference type="ChEBI" id="CHEBI:29105"/>
    </ligand>
</feature>
<keyword evidence="14" id="KW-1185">Reference proteome</keyword>
<sequence>MDEEKPTVCRICISVCNGKDSCNIEAIAPDRTFSLHFMLETLFPTVFNLEQILRDVAMNWPTNICLNCKGKVMVAYGLYESCMQSYGRLQKYFEQTQPNVVIFEEEEGAQLDAPMMMEEESLGIERDENEISLKQSTIDDSVQPEGNEITTSSPKLRKRRPKAAAAADHITVIEELDVLCDAKNSLSTPTKSPAKKRGRRKTVPDVTGKSKPAGHETAELQQKNVEELETMKDLYRCLLCDAPTYTSPKELTEHLKAVHPDQIHHCEQCPKVFMSAQTFQHHQYCHATGRSFFCTFCDKGFQTEQLVKNHIRTHTHRSEYLCYLCGKEFNNRSNLRQHVKGHSGDRPWACTLCPSRFTTKGERPFGCEVCNMRFSTNYMVKRHMRTHTGEKPFKCTYCERSFTQSNDMVKHMRTHLGKNPYKCDRCDASFRLLTDLRNHYKDHYQAGELQASATGLADNTKPTFCRICAMLSSTEYSIYAKVHNDGTMSMHTMLQKLVPSVFNAEQMKMDEFMSWPRKVCETCKGKVLEAYALYESCLQSGDLMRECMSKKGTILGHDEERSLVALDEDYPAEESYEVSVPYDENEEEEPGVREKQEVEEEKKSPSTPPSPKKPTRARSTRKTKLKQEPTEDSLLGKVKTINEKNHHSPASNDDCQEANSQDEAPKPDPPTQTQRTKKQEKLMPKRRKRTPTTASNKSHKEHDQSAEEELETKIDLYRCLLCDSPTYSAPKELTAHLKSMHSDQIHNCKQCPKVFMTQAAFEHHQYCHATGRSFFCTFCDKGFQTEQLLANHVRTHTHRTGFLCSQCGQEFSNRSNLRQHMMRHTGDKPWVCNLCPSRFSMKSYLDRHQHTHTKAKYFSCDTCGSAFSRHYSLVKHKLIHTGDRHFACEVCSMRFTSSHHVKRHMLTHTGEKPFKCTYCERSFTQSNDMVKHMRTHVGKNPYKCDRCDASFRLLTDLRNHYREHCQSDNSKPLAVADEDKTIRFTSANILKLRYEKEMGQYSDAKYESVDEAEQYQGEV</sequence>
<feature type="binding site" evidence="9">
    <location>
        <position position="468"/>
    </location>
    <ligand>
        <name>Zn(2+)</name>
        <dbReference type="ChEBI" id="CHEBI:29105"/>
    </ligand>
</feature>
<feature type="binding site" evidence="9">
    <location>
        <position position="9"/>
    </location>
    <ligand>
        <name>Zn(2+)</name>
        <dbReference type="ChEBI" id="CHEBI:29105"/>
    </ligand>
</feature>
<feature type="domain" description="C2H2-type" evidence="11">
    <location>
        <begin position="292"/>
        <end position="319"/>
    </location>
</feature>
<feature type="compositionally biased region" description="Polar residues" evidence="10">
    <location>
        <begin position="648"/>
        <end position="662"/>
    </location>
</feature>
<evidence type="ECO:0000256" key="3">
    <source>
        <dbReference type="ARBA" id="ARBA00022737"/>
    </source>
</evidence>
<dbReference type="STRING" id="69004.A0A182QYT2"/>
<keyword evidence="3" id="KW-0677">Repeat</keyword>
<dbReference type="PANTHER" id="PTHR24381">
    <property type="entry name" value="ZINC FINGER PROTEIN"/>
    <property type="match status" value="1"/>
</dbReference>
<feature type="domain" description="C2H2-type" evidence="11">
    <location>
        <begin position="830"/>
        <end position="857"/>
    </location>
</feature>
<evidence type="ECO:0000256" key="4">
    <source>
        <dbReference type="ARBA" id="ARBA00022771"/>
    </source>
</evidence>
<feature type="domain" description="C2H2-type" evidence="11">
    <location>
        <begin position="774"/>
        <end position="801"/>
    </location>
</feature>
<feature type="compositionally biased region" description="Basic and acidic residues" evidence="10">
    <location>
        <begin position="698"/>
        <end position="707"/>
    </location>
</feature>
<dbReference type="SMART" id="SM00868">
    <property type="entry name" value="zf-AD"/>
    <property type="match status" value="2"/>
</dbReference>
<feature type="domain" description="ZAD" evidence="12">
    <location>
        <begin position="7"/>
        <end position="92"/>
    </location>
</feature>
<dbReference type="FunFam" id="3.30.160.60:FF:002539">
    <property type="entry name" value="GD10244"/>
    <property type="match status" value="2"/>
</dbReference>
<feature type="domain" description="C2H2-type" evidence="11">
    <location>
        <begin position="365"/>
        <end position="392"/>
    </location>
</feature>
<feature type="domain" description="C2H2-type" evidence="11">
    <location>
        <begin position="942"/>
        <end position="969"/>
    </location>
</feature>
<feature type="domain" description="C2H2-type" evidence="11">
    <location>
        <begin position="914"/>
        <end position="941"/>
    </location>
</feature>
<feature type="domain" description="C2H2-type" evidence="11">
    <location>
        <begin position="886"/>
        <end position="913"/>
    </location>
</feature>
<dbReference type="SUPFAM" id="SSF57667">
    <property type="entry name" value="beta-beta-alpha zinc fingers"/>
    <property type="match status" value="9"/>
</dbReference>
<feature type="domain" description="C2H2-type" evidence="11">
    <location>
        <begin position="746"/>
        <end position="773"/>
    </location>
</feature>
<dbReference type="VEuPathDB" id="VectorBase:AFAF019598"/>
<evidence type="ECO:0000313" key="14">
    <source>
        <dbReference type="Proteomes" id="UP000075886"/>
    </source>
</evidence>
<feature type="compositionally biased region" description="Basic residues" evidence="10">
    <location>
        <begin position="613"/>
        <end position="624"/>
    </location>
</feature>
<feature type="binding site" evidence="9">
    <location>
        <position position="68"/>
    </location>
    <ligand>
        <name>Zn(2+)</name>
        <dbReference type="ChEBI" id="CHEBI:29105"/>
    </ligand>
</feature>
<reference evidence="13" key="2">
    <citation type="submission" date="2020-05" db="UniProtKB">
        <authorList>
            <consortium name="EnsemblMetazoa"/>
        </authorList>
    </citation>
    <scope>IDENTIFICATION</scope>
    <source>
        <strain evidence="13">FAR1</strain>
    </source>
</reference>
<evidence type="ECO:0000259" key="11">
    <source>
        <dbReference type="PROSITE" id="PS50157"/>
    </source>
</evidence>
<feature type="region of interest" description="Disordered" evidence="10">
    <location>
        <begin position="184"/>
        <end position="217"/>
    </location>
</feature>
<feature type="domain" description="ZAD" evidence="12">
    <location>
        <begin position="463"/>
        <end position="547"/>
    </location>
</feature>
<dbReference type="EMBL" id="AXCN02001081">
    <property type="status" value="NOT_ANNOTATED_CDS"/>
    <property type="molecule type" value="Genomic_DNA"/>
</dbReference>
<feature type="domain" description="C2H2-type" evidence="11">
    <location>
        <begin position="393"/>
        <end position="420"/>
    </location>
</feature>
<dbReference type="Proteomes" id="UP000075886">
    <property type="component" value="Unassembled WGS sequence"/>
</dbReference>
<dbReference type="Gene3D" id="3.30.160.60">
    <property type="entry name" value="Classic Zinc Finger"/>
    <property type="match status" value="12"/>
</dbReference>
<feature type="binding site" evidence="9">
    <location>
        <position position="523"/>
    </location>
    <ligand>
        <name>Zn(2+)</name>
        <dbReference type="ChEBI" id="CHEBI:29105"/>
    </ligand>
</feature>
<dbReference type="SMART" id="SM00355">
    <property type="entry name" value="ZnF_C2H2"/>
    <property type="match status" value="16"/>
</dbReference>
<keyword evidence="2 9" id="KW-0479">Metal-binding</keyword>
<keyword evidence="6" id="KW-0238">DNA-binding</keyword>
<evidence type="ECO:0000256" key="7">
    <source>
        <dbReference type="ARBA" id="ARBA00023242"/>
    </source>
</evidence>
<dbReference type="Pfam" id="PF00096">
    <property type="entry name" value="zf-C2H2"/>
    <property type="match status" value="8"/>
</dbReference>
<evidence type="ECO:0000256" key="5">
    <source>
        <dbReference type="ARBA" id="ARBA00022833"/>
    </source>
</evidence>
<dbReference type="FunFam" id="3.30.160.60:FF:002343">
    <property type="entry name" value="Zinc finger protein 33A"/>
    <property type="match status" value="2"/>
</dbReference>
<dbReference type="AlphaFoldDB" id="A0A182QYT2"/>
<feature type="domain" description="C2H2-type" evidence="11">
    <location>
        <begin position="264"/>
        <end position="291"/>
    </location>
</feature>
<evidence type="ECO:0000313" key="13">
    <source>
        <dbReference type="EnsemblMetazoa" id="AFAF019598-PA"/>
    </source>
</evidence>
<reference evidence="14" key="1">
    <citation type="submission" date="2014-01" db="EMBL/GenBank/DDBJ databases">
        <title>The Genome Sequence of Anopheles farauti FAR1 (V2).</title>
        <authorList>
            <consortium name="The Broad Institute Genomics Platform"/>
            <person name="Neafsey D.E."/>
            <person name="Besansky N."/>
            <person name="Howell P."/>
            <person name="Walton C."/>
            <person name="Young S.K."/>
            <person name="Zeng Q."/>
            <person name="Gargeya S."/>
            <person name="Fitzgerald M."/>
            <person name="Haas B."/>
            <person name="Abouelleil A."/>
            <person name="Allen A.W."/>
            <person name="Alvarado L."/>
            <person name="Arachchi H.M."/>
            <person name="Berlin A.M."/>
            <person name="Chapman S.B."/>
            <person name="Gainer-Dewar J."/>
            <person name="Goldberg J."/>
            <person name="Griggs A."/>
            <person name="Gujja S."/>
            <person name="Hansen M."/>
            <person name="Howarth C."/>
            <person name="Imamovic A."/>
            <person name="Ireland A."/>
            <person name="Larimer J."/>
            <person name="McCowan C."/>
            <person name="Murphy C."/>
            <person name="Pearson M."/>
            <person name="Poon T.W."/>
            <person name="Priest M."/>
            <person name="Roberts A."/>
            <person name="Saif S."/>
            <person name="Shea T."/>
            <person name="Sisk P."/>
            <person name="Sykes S."/>
            <person name="Wortman J."/>
            <person name="Nusbaum C."/>
            <person name="Birren B."/>
        </authorList>
    </citation>
    <scope>NUCLEOTIDE SEQUENCE [LARGE SCALE GENOMIC DNA]</scope>
    <source>
        <strain evidence="14">FAR1</strain>
    </source>
</reference>
<keyword evidence="5 9" id="KW-0862">Zinc</keyword>
<feature type="region of interest" description="Disordered" evidence="10">
    <location>
        <begin position="141"/>
        <end position="161"/>
    </location>
</feature>
<dbReference type="EnsemblMetazoa" id="AFAF019598-RA">
    <property type="protein sequence ID" value="AFAF019598-PA"/>
    <property type="gene ID" value="AFAF019598"/>
</dbReference>
<evidence type="ECO:0000256" key="8">
    <source>
        <dbReference type="PROSITE-ProRule" id="PRU00042"/>
    </source>
</evidence>
<evidence type="ECO:0000256" key="6">
    <source>
        <dbReference type="ARBA" id="ARBA00023125"/>
    </source>
</evidence>
<protein>
    <recommendedName>
        <fullName evidence="15">Protein krueppel</fullName>
    </recommendedName>
</protein>
<feature type="domain" description="C2H2-type" evidence="11">
    <location>
        <begin position="421"/>
        <end position="448"/>
    </location>
</feature>
<dbReference type="GO" id="GO:0000977">
    <property type="term" value="F:RNA polymerase II transcription regulatory region sequence-specific DNA binding"/>
    <property type="evidence" value="ECO:0007669"/>
    <property type="project" value="TreeGrafter"/>
</dbReference>
<dbReference type="InterPro" id="IPR012934">
    <property type="entry name" value="Znf_AD"/>
</dbReference>
<feature type="binding site" evidence="9">
    <location>
        <position position="520"/>
    </location>
    <ligand>
        <name>Zn(2+)</name>
        <dbReference type="ChEBI" id="CHEBI:29105"/>
    </ligand>
</feature>
<evidence type="ECO:0000256" key="1">
    <source>
        <dbReference type="ARBA" id="ARBA00004123"/>
    </source>
</evidence>
<accession>A0A182QYT2</accession>
<evidence type="ECO:0000256" key="10">
    <source>
        <dbReference type="SAM" id="MobiDB-lite"/>
    </source>
</evidence>
<dbReference type="PROSITE" id="PS00028">
    <property type="entry name" value="ZINC_FINGER_C2H2_1"/>
    <property type="match status" value="14"/>
</dbReference>